<comment type="similarity">
    <text evidence="2 6">Belongs to the cytochrome c oxidase subunit 3 family.</text>
</comment>
<comment type="caution">
    <text evidence="9">The sequence shown here is derived from an EMBL/GenBank/DDBJ whole genome shotgun (WGS) entry which is preliminary data.</text>
</comment>
<evidence type="ECO:0000256" key="4">
    <source>
        <dbReference type="ARBA" id="ARBA00022989"/>
    </source>
</evidence>
<feature type="domain" description="Heme-copper oxidase subunit III family profile" evidence="8">
    <location>
        <begin position="31"/>
        <end position="212"/>
    </location>
</feature>
<evidence type="ECO:0000256" key="2">
    <source>
        <dbReference type="ARBA" id="ARBA00010581"/>
    </source>
</evidence>
<dbReference type="GO" id="GO:0005886">
    <property type="term" value="C:plasma membrane"/>
    <property type="evidence" value="ECO:0007669"/>
    <property type="project" value="UniProtKB-SubCell"/>
</dbReference>
<keyword evidence="3 6" id="KW-0812">Transmembrane</keyword>
<dbReference type="InterPro" id="IPR024791">
    <property type="entry name" value="Cyt_c/ubiquinol_Oxase_su3"/>
</dbReference>
<keyword evidence="10" id="KW-1185">Reference proteome</keyword>
<dbReference type="Gene3D" id="1.20.120.80">
    <property type="entry name" value="Cytochrome c oxidase, subunit III, four-helix bundle"/>
    <property type="match status" value="1"/>
</dbReference>
<feature type="transmembrane region" description="Helical" evidence="7">
    <location>
        <begin position="186"/>
        <end position="207"/>
    </location>
</feature>
<sequence>MKILQSLFEKPWLAQAGEAVMPQTSGLMPQRIALRFFLAAVSVLFFLFIITFLSRSQYPDFVPLAGQPWQPFTDSGQLWINSAILLLASLAMQWGVYSSARGQLNASLVALILALLFTVAFMLAQFMVWQQLMALGYYVGSNPANSFYYLLTAIHALHLFGGLLVLLAVIYRFFRSAALPRLHNSLALCASYWHYLLVLWMILFLLLTSRSETYAAIAALCGF</sequence>
<feature type="transmembrane region" description="Helical" evidence="7">
    <location>
        <begin position="148"/>
        <end position="174"/>
    </location>
</feature>
<reference evidence="9 10" key="1">
    <citation type="submission" date="2022-12" db="EMBL/GenBank/DDBJ databases">
        <title>Dasania phycosphaerae sp. nov., isolated from particulate material of the south coast of Korea.</title>
        <authorList>
            <person name="Jiang Y."/>
        </authorList>
    </citation>
    <scope>NUCLEOTIDE SEQUENCE [LARGE SCALE GENOMIC DNA]</scope>
    <source>
        <strain evidence="9 10">GY-19</strain>
    </source>
</reference>
<dbReference type="SUPFAM" id="SSF81452">
    <property type="entry name" value="Cytochrome c oxidase subunit III-like"/>
    <property type="match status" value="1"/>
</dbReference>
<feature type="transmembrane region" description="Helical" evidence="7">
    <location>
        <begin position="32"/>
        <end position="53"/>
    </location>
</feature>
<evidence type="ECO:0000256" key="5">
    <source>
        <dbReference type="ARBA" id="ARBA00023136"/>
    </source>
</evidence>
<dbReference type="Pfam" id="PF00510">
    <property type="entry name" value="COX3"/>
    <property type="match status" value="1"/>
</dbReference>
<dbReference type="Proteomes" id="UP001069090">
    <property type="component" value="Unassembled WGS sequence"/>
</dbReference>
<evidence type="ECO:0000313" key="10">
    <source>
        <dbReference type="Proteomes" id="UP001069090"/>
    </source>
</evidence>
<feature type="transmembrane region" description="Helical" evidence="7">
    <location>
        <begin position="108"/>
        <end position="128"/>
    </location>
</feature>
<evidence type="ECO:0000313" key="9">
    <source>
        <dbReference type="EMBL" id="MCZ0863899.1"/>
    </source>
</evidence>
<dbReference type="GO" id="GO:0004129">
    <property type="term" value="F:cytochrome-c oxidase activity"/>
    <property type="evidence" value="ECO:0007669"/>
    <property type="project" value="InterPro"/>
</dbReference>
<evidence type="ECO:0000256" key="1">
    <source>
        <dbReference type="ARBA" id="ARBA00004141"/>
    </source>
</evidence>
<dbReference type="InterPro" id="IPR013833">
    <property type="entry name" value="Cyt_c_oxidase_su3_a-hlx"/>
</dbReference>
<dbReference type="GO" id="GO:0019646">
    <property type="term" value="P:aerobic electron transport chain"/>
    <property type="evidence" value="ECO:0007669"/>
    <property type="project" value="InterPro"/>
</dbReference>
<dbReference type="RefSeq" id="WP_258330047.1">
    <property type="nucleotide sequence ID" value="NZ_JAPTGG010000001.1"/>
</dbReference>
<evidence type="ECO:0000256" key="3">
    <source>
        <dbReference type="ARBA" id="ARBA00022692"/>
    </source>
</evidence>
<gene>
    <name evidence="9" type="ORF">O0V09_01725</name>
</gene>
<name>A0A9J6RHH0_9GAMM</name>
<dbReference type="PROSITE" id="PS50253">
    <property type="entry name" value="COX3"/>
    <property type="match status" value="1"/>
</dbReference>
<feature type="transmembrane region" description="Helical" evidence="7">
    <location>
        <begin position="78"/>
        <end position="96"/>
    </location>
</feature>
<evidence type="ECO:0000256" key="7">
    <source>
        <dbReference type="SAM" id="Phobius"/>
    </source>
</evidence>
<accession>A0A9J6RHH0</accession>
<proteinExistence type="inferred from homology"/>
<dbReference type="AlphaFoldDB" id="A0A9J6RHH0"/>
<comment type="subcellular location">
    <subcellularLocation>
        <location evidence="6">Cell membrane</location>
        <topology evidence="6">Multi-pass membrane protein</topology>
    </subcellularLocation>
    <subcellularLocation>
        <location evidence="1">Membrane</location>
        <topology evidence="1">Multi-pass membrane protein</topology>
    </subcellularLocation>
</comment>
<evidence type="ECO:0000259" key="8">
    <source>
        <dbReference type="PROSITE" id="PS50253"/>
    </source>
</evidence>
<keyword evidence="5 7" id="KW-0472">Membrane</keyword>
<evidence type="ECO:0000256" key="6">
    <source>
        <dbReference type="RuleBase" id="RU003376"/>
    </source>
</evidence>
<dbReference type="PANTHER" id="PTHR11403">
    <property type="entry name" value="CYTOCHROME C OXIDASE SUBUNIT III"/>
    <property type="match status" value="1"/>
</dbReference>
<keyword evidence="4 7" id="KW-1133">Transmembrane helix</keyword>
<dbReference type="PANTHER" id="PTHR11403:SF10">
    <property type="entry name" value="CYTOCHROME C OXIDASE"/>
    <property type="match status" value="1"/>
</dbReference>
<dbReference type="InterPro" id="IPR000298">
    <property type="entry name" value="Cyt_c_oxidase-like_su3"/>
</dbReference>
<protein>
    <submittedName>
        <fullName evidence="9">Cytochrome c oxidase subunit 3</fullName>
    </submittedName>
</protein>
<dbReference type="EMBL" id="JAPTGG010000001">
    <property type="protein sequence ID" value="MCZ0863899.1"/>
    <property type="molecule type" value="Genomic_DNA"/>
</dbReference>
<organism evidence="9 10">
    <name type="scientific">Dasania phycosphaerae</name>
    <dbReference type="NCBI Taxonomy" id="2950436"/>
    <lineage>
        <taxon>Bacteria</taxon>
        <taxon>Pseudomonadati</taxon>
        <taxon>Pseudomonadota</taxon>
        <taxon>Gammaproteobacteria</taxon>
        <taxon>Cellvibrionales</taxon>
        <taxon>Spongiibacteraceae</taxon>
        <taxon>Dasania</taxon>
    </lineage>
</organism>
<dbReference type="InterPro" id="IPR035973">
    <property type="entry name" value="Cyt_c_oxidase_su3-like_sf"/>
</dbReference>